<dbReference type="GO" id="GO:0004610">
    <property type="term" value="F:phosphoacetylglucosamine mutase activity"/>
    <property type="evidence" value="ECO:0007669"/>
    <property type="project" value="UniProtKB-UniRule"/>
</dbReference>
<dbReference type="InterPro" id="IPR016055">
    <property type="entry name" value="A-D-PHexomutase_a/b/a-I/II/III"/>
</dbReference>
<feature type="domain" description="Phosphoacetylglucosamine mutase AMG1" evidence="18">
    <location>
        <begin position="181"/>
        <end position="284"/>
    </location>
</feature>
<keyword evidence="7 11" id="KW-0460">Magnesium</keyword>
<feature type="active site" description="Phosphoserine intermediate" evidence="12">
    <location>
        <position position="68"/>
    </location>
</feature>
<dbReference type="GO" id="GO:0006048">
    <property type="term" value="P:UDP-N-acetylglucosamine biosynthetic process"/>
    <property type="evidence" value="ECO:0007669"/>
    <property type="project" value="UniProtKB-UniRule"/>
</dbReference>
<dbReference type="SUPFAM" id="SSF53738">
    <property type="entry name" value="Phosphoglucomutase, first 3 domains"/>
    <property type="match status" value="3"/>
</dbReference>
<dbReference type="InterPro" id="IPR016066">
    <property type="entry name" value="A-D-PHexomutase_CS"/>
</dbReference>
<feature type="domain" description="Alpha-D-phosphohexomutase alpha/beta/alpha" evidence="16">
    <location>
        <begin position="57"/>
        <end position="90"/>
    </location>
</feature>
<evidence type="ECO:0000256" key="2">
    <source>
        <dbReference type="ARBA" id="ARBA00004865"/>
    </source>
</evidence>
<comment type="catalytic activity">
    <reaction evidence="1 11">
        <text>N-acetyl-alpha-D-glucosamine 1-phosphate = N-acetyl-D-glucosamine 6-phosphate</text>
        <dbReference type="Rhea" id="RHEA:23804"/>
        <dbReference type="ChEBI" id="CHEBI:57513"/>
        <dbReference type="ChEBI" id="CHEBI:57776"/>
        <dbReference type="EC" id="5.4.2.3"/>
    </reaction>
</comment>
<evidence type="ECO:0000256" key="14">
    <source>
        <dbReference type="PIRSR" id="PIRSR016408-3"/>
    </source>
</evidence>
<gene>
    <name evidence="19" type="ORF">D9Q98_000624</name>
</gene>
<feature type="domain" description="Alpha-D-phosphohexomutase C-terminal" evidence="15">
    <location>
        <begin position="470"/>
        <end position="527"/>
    </location>
</feature>
<reference evidence="19" key="2">
    <citation type="submission" date="2020-11" db="EMBL/GenBank/DDBJ databases">
        <authorList>
            <person name="Cecchin M."/>
            <person name="Marcolungo L."/>
            <person name="Rossato M."/>
            <person name="Girolomoni L."/>
            <person name="Cosentino E."/>
            <person name="Cuine S."/>
            <person name="Li-Beisson Y."/>
            <person name="Delledonne M."/>
            <person name="Ballottari M."/>
        </authorList>
    </citation>
    <scope>NUCLEOTIDE SEQUENCE</scope>
    <source>
        <strain evidence="19">211/11P</strain>
        <tissue evidence="19">Whole cell</tissue>
    </source>
</reference>
<proteinExistence type="inferred from homology"/>
<comment type="function">
    <text evidence="11">Interconverts GlcNAc-6-P and GlcNAc-1-P.</text>
</comment>
<name>A0A9D4Z237_CHLVU</name>
<comment type="cofactor">
    <cofactor evidence="11 14">
        <name>Mg(2+)</name>
        <dbReference type="ChEBI" id="CHEBI:18420"/>
    </cofactor>
    <text evidence="11 14">Binds 1 Mg(2+) ion per subunit.</text>
</comment>
<dbReference type="InterPro" id="IPR049022">
    <property type="entry name" value="AMG1_III"/>
</dbReference>
<evidence type="ECO:0000256" key="11">
    <source>
        <dbReference type="PIRNR" id="PIRNR016408"/>
    </source>
</evidence>
<feature type="binding site" evidence="13">
    <location>
        <begin position="377"/>
        <end position="379"/>
    </location>
    <ligand>
        <name>substrate</name>
    </ligand>
</feature>
<dbReference type="PANTHER" id="PTHR45955">
    <property type="entry name" value="PHOSPHOACETYLGLUCOSAMINE MUTASE"/>
    <property type="match status" value="1"/>
</dbReference>
<dbReference type="EMBL" id="SIDB01000001">
    <property type="protein sequence ID" value="KAI3438187.1"/>
    <property type="molecule type" value="Genomic_DNA"/>
</dbReference>
<dbReference type="PIRSF" id="PIRSF016408">
    <property type="entry name" value="PAGM"/>
    <property type="match status" value="1"/>
</dbReference>
<comment type="caution">
    <text evidence="19">The sequence shown here is derived from an EMBL/GenBank/DDBJ whole genome shotgun (WGS) entry which is preliminary data.</text>
</comment>
<dbReference type="CDD" id="cd03086">
    <property type="entry name" value="PGM3"/>
    <property type="match status" value="1"/>
</dbReference>
<evidence type="ECO:0000259" key="16">
    <source>
        <dbReference type="Pfam" id="PF02878"/>
    </source>
</evidence>
<comment type="pathway">
    <text evidence="2 11">Nucleotide-sugar biosynthesis; UDP-N-acetyl-alpha-D-glucosamine biosynthesis; N-acetyl-alpha-D-glucosamine 1-phosphate from alpha-D-glucosamine 6-phosphate (route I): step 2/2.</text>
</comment>
<keyword evidence="20" id="KW-1185">Reference proteome</keyword>
<feature type="binding site" evidence="14">
    <location>
        <position position="280"/>
    </location>
    <ligand>
        <name>Mg(2+)</name>
        <dbReference type="ChEBI" id="CHEBI:18420"/>
    </ligand>
</feature>
<keyword evidence="5" id="KW-0597">Phosphoprotein</keyword>
<reference evidence="19" key="1">
    <citation type="journal article" date="2019" name="Plant J.">
        <title>Chlorella vulgaris genome assembly and annotation reveals the molecular basis for metabolic acclimation to high light conditions.</title>
        <authorList>
            <person name="Cecchin M."/>
            <person name="Marcolungo L."/>
            <person name="Rossato M."/>
            <person name="Girolomoni L."/>
            <person name="Cosentino E."/>
            <person name="Cuine S."/>
            <person name="Li-Beisson Y."/>
            <person name="Delledonne M."/>
            <person name="Ballottari M."/>
        </authorList>
    </citation>
    <scope>NUCLEOTIDE SEQUENCE</scope>
    <source>
        <strain evidence="19">211/11P</strain>
    </source>
</reference>
<evidence type="ECO:0000259" key="18">
    <source>
        <dbReference type="Pfam" id="PF21405"/>
    </source>
</evidence>
<dbReference type="FunFam" id="3.30.310.50:FF:000003">
    <property type="entry name" value="Phosphoacetylglucosamine mutase"/>
    <property type="match status" value="1"/>
</dbReference>
<evidence type="ECO:0000256" key="4">
    <source>
        <dbReference type="ARBA" id="ARBA00012731"/>
    </source>
</evidence>
<evidence type="ECO:0000256" key="1">
    <source>
        <dbReference type="ARBA" id="ARBA00000558"/>
    </source>
</evidence>
<evidence type="ECO:0000256" key="6">
    <source>
        <dbReference type="ARBA" id="ARBA00022723"/>
    </source>
</evidence>
<dbReference type="GO" id="GO:0005975">
    <property type="term" value="P:carbohydrate metabolic process"/>
    <property type="evidence" value="ECO:0007669"/>
    <property type="project" value="InterPro"/>
</dbReference>
<dbReference type="Pfam" id="PF02878">
    <property type="entry name" value="PGM_PMM_I"/>
    <property type="match status" value="2"/>
</dbReference>
<evidence type="ECO:0000256" key="7">
    <source>
        <dbReference type="ARBA" id="ARBA00022842"/>
    </source>
</evidence>
<dbReference type="GO" id="GO:0000287">
    <property type="term" value="F:magnesium ion binding"/>
    <property type="evidence" value="ECO:0007669"/>
    <property type="project" value="InterPro"/>
</dbReference>
<evidence type="ECO:0000256" key="10">
    <source>
        <dbReference type="ARBA" id="ARBA00032065"/>
    </source>
</evidence>
<feature type="binding site" evidence="14">
    <location>
        <position position="278"/>
    </location>
    <ligand>
        <name>Mg(2+)</name>
        <dbReference type="ChEBI" id="CHEBI:18420"/>
    </ligand>
</feature>
<protein>
    <recommendedName>
        <fullName evidence="4 11">Phosphoacetylglucosamine mutase</fullName>
        <shortName evidence="11">PAGM</shortName>
        <ecNumber evidence="4 11">5.4.2.3</ecNumber>
    </recommendedName>
    <alternativeName>
        <fullName evidence="10 11">Acetylglucosamine phosphomutase</fullName>
    </alternativeName>
    <alternativeName>
        <fullName evidence="9 11">N-acetylglucosamine-phosphate mutase</fullName>
    </alternativeName>
</protein>
<evidence type="ECO:0000256" key="3">
    <source>
        <dbReference type="ARBA" id="ARBA00010231"/>
    </source>
</evidence>
<feature type="domain" description="Phosphoacetylglucosamine mutase AMG1" evidence="17">
    <location>
        <begin position="301"/>
        <end position="437"/>
    </location>
</feature>
<evidence type="ECO:0000256" key="9">
    <source>
        <dbReference type="ARBA" id="ARBA00031926"/>
    </source>
</evidence>
<dbReference type="OrthoDB" id="1928at2759"/>
<sequence>MAVHSIEQAVASSSRAYVLPPGFRPSYGTAGFRAVADLLHSTMFRCGILMAARALKTQQVTGICITASHNPAPDNGVKLVEPSGEMLCQDWESYANDLATAQTDAELAKRVMALLAAEGIPATGPALVMVAHDTRPSGPELAAAFADGVRCLGAQVQMCGLLTTPQLHWMVMSRNLGAPWAESDYYSALAGAYQRLVAGTQPLGQPLYMDCANGVAAPKMAALATALAAAGAPLALHLLNTGEGVLNGGCGSDFLQKDRQLPSNFQGVPPGARCCAVDGDSDRLMYFTPLQEAGGRALLFDGDRIACLSAMLLKDLISQLPPAAQDVSVGIIQTAYANGAASRYIRDNLGCSVEVTPTGVKYLHEAAHHFDVGVYFEANGHGTVLFSKTLLARLEQLKEESRAAFELLALAVVINQAVGDALSGILLVEAALRRKGWGLDQWAALYTDLPSRQLKVTVADRAAIVTTDAETRVSQPAGLQAAIDAAVAAVPNGRSFVRPSGTEDVVRVYAEAETQDAADGLAATVARLVHARAGGVGPAP</sequence>
<feature type="binding site" evidence="13">
    <location>
        <position position="507"/>
    </location>
    <ligand>
        <name>substrate</name>
    </ligand>
</feature>
<dbReference type="PROSITE" id="PS00710">
    <property type="entry name" value="PGM_PMM"/>
    <property type="match status" value="1"/>
</dbReference>
<feature type="binding site" evidence="13">
    <location>
        <begin position="498"/>
        <end position="502"/>
    </location>
    <ligand>
        <name>substrate</name>
    </ligand>
</feature>
<comment type="similarity">
    <text evidence="3 11">Belongs to the phosphohexose mutase family.</text>
</comment>
<dbReference type="InterPro" id="IPR005844">
    <property type="entry name" value="A-D-PHexomutase_a/b/a-I"/>
</dbReference>
<accession>A0A9D4Z237</accession>
<dbReference type="InterPro" id="IPR049023">
    <property type="entry name" value="AMG1_II"/>
</dbReference>
<organism evidence="19 20">
    <name type="scientific">Chlorella vulgaris</name>
    <name type="common">Green alga</name>
    <dbReference type="NCBI Taxonomy" id="3077"/>
    <lineage>
        <taxon>Eukaryota</taxon>
        <taxon>Viridiplantae</taxon>
        <taxon>Chlorophyta</taxon>
        <taxon>core chlorophytes</taxon>
        <taxon>Trebouxiophyceae</taxon>
        <taxon>Chlorellales</taxon>
        <taxon>Chlorellaceae</taxon>
        <taxon>Chlorella clade</taxon>
        <taxon>Chlorella</taxon>
    </lineage>
</organism>
<evidence type="ECO:0000259" key="17">
    <source>
        <dbReference type="Pfam" id="PF21404"/>
    </source>
</evidence>
<dbReference type="EC" id="5.4.2.3" evidence="4 11"/>
<feature type="binding site" description="via phosphate group" evidence="14">
    <location>
        <position position="68"/>
    </location>
    <ligand>
        <name>Mg(2+)</name>
        <dbReference type="ChEBI" id="CHEBI:18420"/>
    </ligand>
</feature>
<keyword evidence="6 11" id="KW-0479">Metal-binding</keyword>
<evidence type="ECO:0000256" key="5">
    <source>
        <dbReference type="ARBA" id="ARBA00022553"/>
    </source>
</evidence>
<dbReference type="Pfam" id="PF21404">
    <property type="entry name" value="AMG1_III"/>
    <property type="match status" value="1"/>
</dbReference>
<dbReference type="InterPro" id="IPR016657">
    <property type="entry name" value="PAGM"/>
</dbReference>
<evidence type="ECO:0000256" key="12">
    <source>
        <dbReference type="PIRSR" id="PIRSR016408-1"/>
    </source>
</evidence>
<dbReference type="SUPFAM" id="SSF55957">
    <property type="entry name" value="Phosphoglucomutase, C-terminal domain"/>
    <property type="match status" value="1"/>
</dbReference>
<evidence type="ECO:0000313" key="19">
    <source>
        <dbReference type="EMBL" id="KAI3438187.1"/>
    </source>
</evidence>
<dbReference type="PANTHER" id="PTHR45955:SF1">
    <property type="entry name" value="PHOSPHOACETYLGLUCOSAMINE MUTASE"/>
    <property type="match status" value="1"/>
</dbReference>
<dbReference type="Pfam" id="PF00408">
    <property type="entry name" value="PGM_PMM_IV"/>
    <property type="match status" value="1"/>
</dbReference>
<dbReference type="AlphaFoldDB" id="A0A9D4Z237"/>
<evidence type="ECO:0000313" key="20">
    <source>
        <dbReference type="Proteomes" id="UP001055712"/>
    </source>
</evidence>
<dbReference type="FunFam" id="3.40.120.10:FF:000013">
    <property type="entry name" value="Phosphoacetylglucosamine mutase"/>
    <property type="match status" value="1"/>
</dbReference>
<feature type="binding site" evidence="14">
    <location>
        <position position="282"/>
    </location>
    <ligand>
        <name>Mg(2+)</name>
        <dbReference type="ChEBI" id="CHEBI:18420"/>
    </ligand>
</feature>
<evidence type="ECO:0000259" key="15">
    <source>
        <dbReference type="Pfam" id="PF00408"/>
    </source>
</evidence>
<dbReference type="Proteomes" id="UP001055712">
    <property type="component" value="Unassembled WGS sequence"/>
</dbReference>
<dbReference type="Pfam" id="PF21405">
    <property type="entry name" value="AMG1_II"/>
    <property type="match status" value="1"/>
</dbReference>
<evidence type="ECO:0000256" key="13">
    <source>
        <dbReference type="PIRSR" id="PIRSR016408-2"/>
    </source>
</evidence>
<dbReference type="InterPro" id="IPR005843">
    <property type="entry name" value="A-D-PHexomutase_C"/>
</dbReference>
<dbReference type="Gene3D" id="3.30.310.50">
    <property type="entry name" value="Alpha-D-phosphohexomutase, C-terminal domain"/>
    <property type="match status" value="1"/>
</dbReference>
<dbReference type="Gene3D" id="3.40.120.10">
    <property type="entry name" value="Alpha-D-Glucose-1,6-Bisphosphate, subunit A, domain 3"/>
    <property type="match status" value="1"/>
</dbReference>
<feature type="domain" description="Alpha-D-phosphohexomutase alpha/beta/alpha" evidence="16">
    <location>
        <begin position="104"/>
        <end position="175"/>
    </location>
</feature>
<evidence type="ECO:0000256" key="8">
    <source>
        <dbReference type="ARBA" id="ARBA00023235"/>
    </source>
</evidence>
<keyword evidence="8 11" id="KW-0413">Isomerase</keyword>
<dbReference type="InterPro" id="IPR036900">
    <property type="entry name" value="A-D-PHexomutase_C_sf"/>
</dbReference>